<comment type="catalytic activity">
    <reaction evidence="6">
        <text>a uridine in tRNA + S-adenosyl-L-methionine = a 3-[(3S)-3-amino-3-carboxypropyl]uridine in tRNA + S-methyl-5'-thioadenosine + H(+)</text>
        <dbReference type="Rhea" id="RHEA:62432"/>
        <dbReference type="Rhea" id="RHEA-COMP:13339"/>
        <dbReference type="Rhea" id="RHEA-COMP:16092"/>
        <dbReference type="ChEBI" id="CHEBI:15378"/>
        <dbReference type="ChEBI" id="CHEBI:17509"/>
        <dbReference type="ChEBI" id="CHEBI:59789"/>
        <dbReference type="ChEBI" id="CHEBI:65315"/>
        <dbReference type="ChEBI" id="CHEBI:82930"/>
        <dbReference type="EC" id="2.5.1.25"/>
    </reaction>
</comment>
<dbReference type="GO" id="GO:0016432">
    <property type="term" value="F:tRNA-uridine aminocarboxypropyltransferase activity"/>
    <property type="evidence" value="ECO:0007669"/>
    <property type="project" value="UniProtKB-EC"/>
</dbReference>
<sequence length="473" mass="52960">MLHHFRTGIVFPARNNPFTPLLSPLRRHRRRPTTNLKMAVTESVSKRPICPACSKPARVCLCCRIRNPCLDNSVSVTILQHSLEKKHHLNTARIAKLGLKNLTVVTVSDVNYEARNEIRLVEQRPESVFSRNGLESSGLDTVSLIRKEVSNFEFRGNMNCPEEDSTDCIDDDIEKSSNMIACNGECSLGNDRNIQMSLGGSNFGDPSDFLMSNGLTVGVENESRNVVKQGSFDTDVILDVSMSNEAILGGRSSRSLVDKLLVLDCDQSEQQPVITATIGRYGVISDVYHVWMGEAHLKAEGFDGILGSEEVMKALAKGFVVKKFQKEKPSWWSKEAKEHEEFALEVPPGSVLLFPSEKAVDTSLLKAMNFEAKNLIVLDGTWAKALRMYCENPWLKMLPHLRLDVEKMSLYSEVRQQPKEGYLSTIESIVYALKALGNDLEGLDNLLDVFESMVGDQRRCKDERLSKVSIDME</sequence>
<comment type="caution">
    <text evidence="8">The sequence shown here is derived from an EMBL/GenBank/DDBJ whole genome shotgun (WGS) entry which is preliminary data.</text>
</comment>
<dbReference type="EMBL" id="BPVZ01000160">
    <property type="protein sequence ID" value="GKV42631.1"/>
    <property type="molecule type" value="Genomic_DNA"/>
</dbReference>
<keyword evidence="4" id="KW-0819">tRNA processing</keyword>
<dbReference type="SMART" id="SM01144">
    <property type="entry name" value="DTW"/>
    <property type="match status" value="1"/>
</dbReference>
<evidence type="ECO:0000256" key="1">
    <source>
        <dbReference type="ARBA" id="ARBA00012386"/>
    </source>
</evidence>
<dbReference type="PANTHER" id="PTHR21392">
    <property type="entry name" value="TRNA-URIDINE AMINOCARBOXYPROPYLTRANSFERASE 2"/>
    <property type="match status" value="1"/>
</dbReference>
<evidence type="ECO:0000256" key="6">
    <source>
        <dbReference type="ARBA" id="ARBA00048718"/>
    </source>
</evidence>
<dbReference type="InterPro" id="IPR039262">
    <property type="entry name" value="DTWD2/TAPT"/>
</dbReference>
<dbReference type="GO" id="GO:0008033">
    <property type="term" value="P:tRNA processing"/>
    <property type="evidence" value="ECO:0007669"/>
    <property type="project" value="UniProtKB-KW"/>
</dbReference>
<keyword evidence="2" id="KW-0808">Transferase</keyword>
<reference evidence="8 9" key="1">
    <citation type="journal article" date="2021" name="Commun. Biol.">
        <title>The genome of Shorea leprosula (Dipterocarpaceae) highlights the ecological relevance of drought in aseasonal tropical rainforests.</title>
        <authorList>
            <person name="Ng K.K.S."/>
            <person name="Kobayashi M.J."/>
            <person name="Fawcett J.A."/>
            <person name="Hatakeyama M."/>
            <person name="Paape T."/>
            <person name="Ng C.H."/>
            <person name="Ang C.C."/>
            <person name="Tnah L.H."/>
            <person name="Lee C.T."/>
            <person name="Nishiyama T."/>
            <person name="Sese J."/>
            <person name="O'Brien M.J."/>
            <person name="Copetti D."/>
            <person name="Mohd Noor M.I."/>
            <person name="Ong R.C."/>
            <person name="Putra M."/>
            <person name="Sireger I.Z."/>
            <person name="Indrioko S."/>
            <person name="Kosugi Y."/>
            <person name="Izuno A."/>
            <person name="Isagi Y."/>
            <person name="Lee S.L."/>
            <person name="Shimizu K.K."/>
        </authorList>
    </citation>
    <scope>NUCLEOTIDE SEQUENCE [LARGE SCALE GENOMIC DNA]</scope>
    <source>
        <strain evidence="8">214</strain>
    </source>
</reference>
<evidence type="ECO:0000313" key="8">
    <source>
        <dbReference type="EMBL" id="GKV42631.1"/>
    </source>
</evidence>
<dbReference type="PANTHER" id="PTHR21392:SF0">
    <property type="entry name" value="TRNA-URIDINE AMINOCARBOXYPROPYLTRANSFERASE 2"/>
    <property type="match status" value="1"/>
</dbReference>
<name>A0AAV5LYX4_9ROSI</name>
<keyword evidence="3" id="KW-0949">S-adenosyl-L-methionine</keyword>
<organism evidence="8 9">
    <name type="scientific">Rubroshorea leprosula</name>
    <dbReference type="NCBI Taxonomy" id="152421"/>
    <lineage>
        <taxon>Eukaryota</taxon>
        <taxon>Viridiplantae</taxon>
        <taxon>Streptophyta</taxon>
        <taxon>Embryophyta</taxon>
        <taxon>Tracheophyta</taxon>
        <taxon>Spermatophyta</taxon>
        <taxon>Magnoliopsida</taxon>
        <taxon>eudicotyledons</taxon>
        <taxon>Gunneridae</taxon>
        <taxon>Pentapetalae</taxon>
        <taxon>rosids</taxon>
        <taxon>malvids</taxon>
        <taxon>Malvales</taxon>
        <taxon>Dipterocarpaceae</taxon>
        <taxon>Rubroshorea</taxon>
    </lineage>
</organism>
<evidence type="ECO:0000259" key="7">
    <source>
        <dbReference type="SMART" id="SM01144"/>
    </source>
</evidence>
<protein>
    <recommendedName>
        <fullName evidence="1">tRNA-uridine aminocarboxypropyltransferase</fullName>
        <ecNumber evidence="1">2.5.1.25</ecNumber>
    </recommendedName>
</protein>
<dbReference type="Pfam" id="PF03942">
    <property type="entry name" value="DTW"/>
    <property type="match status" value="2"/>
</dbReference>
<gene>
    <name evidence="8" type="ORF">SLEP1_g50014</name>
</gene>
<dbReference type="EC" id="2.5.1.25" evidence="1"/>
<dbReference type="Proteomes" id="UP001054252">
    <property type="component" value="Unassembled WGS sequence"/>
</dbReference>
<evidence type="ECO:0000256" key="2">
    <source>
        <dbReference type="ARBA" id="ARBA00022679"/>
    </source>
</evidence>
<accession>A0AAV5LYX4</accession>
<evidence type="ECO:0000313" key="9">
    <source>
        <dbReference type="Proteomes" id="UP001054252"/>
    </source>
</evidence>
<keyword evidence="9" id="KW-1185">Reference proteome</keyword>
<evidence type="ECO:0000256" key="4">
    <source>
        <dbReference type="ARBA" id="ARBA00022694"/>
    </source>
</evidence>
<dbReference type="InterPro" id="IPR005636">
    <property type="entry name" value="DTW"/>
</dbReference>
<dbReference type="AlphaFoldDB" id="A0AAV5LYX4"/>
<evidence type="ECO:0000256" key="5">
    <source>
        <dbReference type="ARBA" id="ARBA00034489"/>
    </source>
</evidence>
<feature type="domain" description="DTW" evidence="7">
    <location>
        <begin position="46"/>
        <end position="462"/>
    </location>
</feature>
<proteinExistence type="inferred from homology"/>
<evidence type="ECO:0000256" key="3">
    <source>
        <dbReference type="ARBA" id="ARBA00022691"/>
    </source>
</evidence>
<comment type="similarity">
    <text evidence="5">Belongs to the TDD superfamily. DTWD2 family.</text>
</comment>